<reference evidence="1 2" key="1">
    <citation type="submission" date="2019-07" db="EMBL/GenBank/DDBJ databases">
        <title>Novel species isolated from glacier.</title>
        <authorList>
            <person name="Liu Q."/>
            <person name="Xin Y.-H."/>
        </authorList>
    </citation>
    <scope>NUCLEOTIDE SEQUENCE [LARGE SCALE GENOMIC DNA]</scope>
    <source>
        <strain evidence="1 2">LB1R16</strain>
    </source>
</reference>
<dbReference type="OrthoDB" id="8902678at2"/>
<dbReference type="InterPro" id="IPR010982">
    <property type="entry name" value="Lambda_DNA-bd_dom_sf"/>
</dbReference>
<sequence length="295" mass="31284">MAAVTFAQRLDLVLKALSMSRARLAADLGIDKSLAGRWVSGAVQPSAYNLERLTVLVAGRCPGFTMLDWDRDLDALADQLGVAPAGAPAAPPPAVREALLPPLPYGLVELAKRETRRRGSAYEGRWKATRLSSSGALRFMVEHALIRCDGDTLAFRHFGGGWEVRGWLLVLSVQLYGVICDATDDSLGFYVLNGVTSARATCIDGIFSTVCADRNLTPNSQVVVFERVGDLADDDDAWAAAHIARSAVVPAEQIPERVRAAVARDIGPAAAAAGGEAMMRVPIDRSLCAGALGGD</sequence>
<comment type="caution">
    <text evidence="1">The sequence shown here is derived from an EMBL/GenBank/DDBJ whole genome shotgun (WGS) entry which is preliminary data.</text>
</comment>
<dbReference type="GO" id="GO:0003677">
    <property type="term" value="F:DNA binding"/>
    <property type="evidence" value="ECO:0007669"/>
    <property type="project" value="InterPro"/>
</dbReference>
<dbReference type="SUPFAM" id="SSF47413">
    <property type="entry name" value="lambda repressor-like DNA-binding domains"/>
    <property type="match status" value="1"/>
</dbReference>
<evidence type="ECO:0000313" key="1">
    <source>
        <dbReference type="EMBL" id="TRW16757.1"/>
    </source>
</evidence>
<dbReference type="Proteomes" id="UP000317894">
    <property type="component" value="Unassembled WGS sequence"/>
</dbReference>
<name>A0A552UEV3_9SPHN</name>
<dbReference type="InterPro" id="IPR001387">
    <property type="entry name" value="Cro/C1-type_HTH"/>
</dbReference>
<dbReference type="AlphaFoldDB" id="A0A552UEV3"/>
<accession>A0A552UEV3</accession>
<gene>
    <name evidence="1" type="ORF">FMM06_00675</name>
</gene>
<protein>
    <submittedName>
        <fullName evidence="1">Helix-turn-helix transcriptional regulator</fullName>
    </submittedName>
</protein>
<dbReference type="CDD" id="cd00093">
    <property type="entry name" value="HTH_XRE"/>
    <property type="match status" value="1"/>
</dbReference>
<proteinExistence type="predicted"/>
<organism evidence="1 2">
    <name type="scientific">Glacieibacterium frigidum</name>
    <dbReference type="NCBI Taxonomy" id="2593303"/>
    <lineage>
        <taxon>Bacteria</taxon>
        <taxon>Pseudomonadati</taxon>
        <taxon>Pseudomonadota</taxon>
        <taxon>Alphaproteobacteria</taxon>
        <taxon>Sphingomonadales</taxon>
        <taxon>Sphingosinicellaceae</taxon>
        <taxon>Glacieibacterium</taxon>
    </lineage>
</organism>
<keyword evidence="2" id="KW-1185">Reference proteome</keyword>
<evidence type="ECO:0000313" key="2">
    <source>
        <dbReference type="Proteomes" id="UP000317894"/>
    </source>
</evidence>
<dbReference type="RefSeq" id="WP_143554301.1">
    <property type="nucleotide sequence ID" value="NZ_VJWA01000001.1"/>
</dbReference>
<dbReference type="EMBL" id="VJWA01000001">
    <property type="protein sequence ID" value="TRW16757.1"/>
    <property type="molecule type" value="Genomic_DNA"/>
</dbReference>